<dbReference type="EnsemblMetazoa" id="XM_019898480.1">
    <property type="protein sequence ID" value="XP_019754039.1"/>
    <property type="gene ID" value="LOC109533215"/>
</dbReference>
<keyword evidence="8" id="KW-1185">Reference proteome</keyword>
<dbReference type="Pfam" id="PF13873">
    <property type="entry name" value="Myb_DNA-bind_5"/>
    <property type="match status" value="1"/>
</dbReference>
<reference evidence="7" key="2">
    <citation type="submission" date="2024-08" db="UniProtKB">
        <authorList>
            <consortium name="EnsemblMetazoa"/>
        </authorList>
    </citation>
    <scope>IDENTIFICATION</scope>
</reference>
<evidence type="ECO:0000313" key="7">
    <source>
        <dbReference type="EnsemblMetazoa" id="XP_019754039.1"/>
    </source>
</evidence>
<accession>A0AAR5NYL1</accession>
<feature type="domain" description="Myb/SANT-like DNA-binding" evidence="6">
    <location>
        <begin position="2"/>
        <end position="70"/>
    </location>
</feature>
<evidence type="ECO:0000259" key="6">
    <source>
        <dbReference type="Pfam" id="PF13873"/>
    </source>
</evidence>
<reference evidence="8" key="1">
    <citation type="journal article" date="2013" name="Genome Biol.">
        <title>Draft genome of the mountain pine beetle, Dendroctonus ponderosae Hopkins, a major forest pest.</title>
        <authorList>
            <person name="Keeling C.I."/>
            <person name="Yuen M.M."/>
            <person name="Liao N.Y."/>
            <person name="Docking T.R."/>
            <person name="Chan S.K."/>
            <person name="Taylor G.A."/>
            <person name="Palmquist D.L."/>
            <person name="Jackman S.D."/>
            <person name="Nguyen A."/>
            <person name="Li M."/>
            <person name="Henderson H."/>
            <person name="Janes J.K."/>
            <person name="Zhao Y."/>
            <person name="Pandoh P."/>
            <person name="Moore R."/>
            <person name="Sperling F.A."/>
            <person name="Huber D.P."/>
            <person name="Birol I."/>
            <person name="Jones S.J."/>
            <person name="Bohlmann J."/>
        </authorList>
    </citation>
    <scope>NUCLEOTIDE SEQUENCE</scope>
</reference>
<organism evidence="7 8">
    <name type="scientific">Dendroctonus ponderosae</name>
    <name type="common">Mountain pine beetle</name>
    <dbReference type="NCBI Taxonomy" id="77166"/>
    <lineage>
        <taxon>Eukaryota</taxon>
        <taxon>Metazoa</taxon>
        <taxon>Ecdysozoa</taxon>
        <taxon>Arthropoda</taxon>
        <taxon>Hexapoda</taxon>
        <taxon>Insecta</taxon>
        <taxon>Pterygota</taxon>
        <taxon>Neoptera</taxon>
        <taxon>Endopterygota</taxon>
        <taxon>Coleoptera</taxon>
        <taxon>Polyphaga</taxon>
        <taxon>Cucujiformia</taxon>
        <taxon>Curculionidae</taxon>
        <taxon>Scolytinae</taxon>
        <taxon>Dendroctonus</taxon>
    </lineage>
</organism>
<dbReference type="PANTHER" id="PTHR23098:SF16">
    <property type="entry name" value="REGULATORY PROTEIN ZESTE"/>
    <property type="match status" value="1"/>
</dbReference>
<evidence type="ECO:0000256" key="2">
    <source>
        <dbReference type="ARBA" id="ARBA00016807"/>
    </source>
</evidence>
<comment type="function">
    <text evidence="5">Involved in transvection phenomena (= synapsis-dependent gene expression), where the synaptic pairing of chromosomes carrying genes with which zeste interacts influences the expression of these genes. Zeste binds to DNA and stimulates transcription from a nearby promoter.</text>
</comment>
<sequence>RDTLLELVAFHKDVIENKKTDAVSTQEKQSTWEKITGEFNAICPATIPRTTATIRKFYNNQKEDIRKRIANQKKELYQTGGGGVVSSVQRSNADRILLSIVNNKTLYGVDNSLAPFDDDWVPKNEIPPSLIAYIPGPSRSEPINMSFSQLIRKGVDETLKFKFHENQEECSTIDNIELVYEKDDNIENALPVNEVPSPFSPYSKPYSKP</sequence>
<dbReference type="GO" id="GO:0005634">
    <property type="term" value="C:nucleus"/>
    <property type="evidence" value="ECO:0007669"/>
    <property type="project" value="TreeGrafter"/>
</dbReference>
<evidence type="ECO:0000313" key="8">
    <source>
        <dbReference type="Proteomes" id="UP000019118"/>
    </source>
</evidence>
<protein>
    <recommendedName>
        <fullName evidence="2">Regulatory protein zeste</fullName>
    </recommendedName>
</protein>
<keyword evidence="4" id="KW-0804">Transcription</keyword>
<proteinExistence type="predicted"/>
<dbReference type="PANTHER" id="PTHR23098">
    <property type="entry name" value="AGAP001331-PA-RELATED"/>
    <property type="match status" value="1"/>
</dbReference>
<dbReference type="InterPro" id="IPR028002">
    <property type="entry name" value="Myb_DNA-bind_5"/>
</dbReference>
<evidence type="ECO:0000256" key="4">
    <source>
        <dbReference type="ARBA" id="ARBA00023163"/>
    </source>
</evidence>
<evidence type="ECO:0000256" key="3">
    <source>
        <dbReference type="ARBA" id="ARBA00023015"/>
    </source>
</evidence>
<evidence type="ECO:0000256" key="1">
    <source>
        <dbReference type="ARBA" id="ARBA00011764"/>
    </source>
</evidence>
<name>A0AAR5NYL1_DENPD</name>
<comment type="subunit">
    <text evidence="1">Self-associates forming complexes of several hundred monomers.</text>
</comment>
<dbReference type="AlphaFoldDB" id="A0AAR5NYL1"/>
<dbReference type="Proteomes" id="UP000019118">
    <property type="component" value="Unassembled WGS sequence"/>
</dbReference>
<keyword evidence="3" id="KW-0805">Transcription regulation</keyword>
<evidence type="ECO:0000256" key="5">
    <source>
        <dbReference type="ARBA" id="ARBA00025466"/>
    </source>
</evidence>